<dbReference type="Gene3D" id="1.10.150.240">
    <property type="entry name" value="Putative phosphatase, domain 2"/>
    <property type="match status" value="1"/>
</dbReference>
<accession>A0ABW2QCM6</accession>
<comment type="caution">
    <text evidence="1">The sequence shown here is derived from an EMBL/GenBank/DDBJ whole genome shotgun (WGS) entry which is preliminary data.</text>
</comment>
<gene>
    <name evidence="1" type="ORF">ACFQQL_08640</name>
</gene>
<dbReference type="SUPFAM" id="SSF56784">
    <property type="entry name" value="HAD-like"/>
    <property type="match status" value="1"/>
</dbReference>
<sequence>MDVTDRVTAALGAPGSGVLLDLDGTLVDSEPTHRAAFDTYFSRRGWEMTDELYLRFVGRRGLEVLAELDGPWREEDPQTVLRGLVECVDREAVPPLPVPGAAAAIAAWRDAGVPVAVVTSAWRDWAVEALGLLGVAELGLPMVTWETVTTGKPAPEPYRRGAELLGLDPAGCVAFEDSPAGLTAAVAAGVGLAVGVTTTHPAEALLAAGADGTLPDLTSLVGGPGLRSGERRTSGP</sequence>
<name>A0ABW2QCM6_9MICO</name>
<dbReference type="InterPro" id="IPR006439">
    <property type="entry name" value="HAD-SF_hydro_IA"/>
</dbReference>
<protein>
    <submittedName>
        <fullName evidence="1">HAD family hydrolase</fullName>
    </submittedName>
</protein>
<dbReference type="SFLD" id="SFLDS00003">
    <property type="entry name" value="Haloacid_Dehalogenase"/>
    <property type="match status" value="1"/>
</dbReference>
<dbReference type="InterPro" id="IPR023214">
    <property type="entry name" value="HAD_sf"/>
</dbReference>
<keyword evidence="1" id="KW-0378">Hydrolase</keyword>
<dbReference type="PANTHER" id="PTHR43481:SF4">
    <property type="entry name" value="GLYCEROL-1-PHOSPHATE PHOSPHOHYDROLASE 1-RELATED"/>
    <property type="match status" value="1"/>
</dbReference>
<dbReference type="SFLD" id="SFLDG01129">
    <property type="entry name" value="C1.5:_HAD__Beta-PGM__Phosphata"/>
    <property type="match status" value="1"/>
</dbReference>
<dbReference type="EMBL" id="JBHTCQ010000001">
    <property type="protein sequence ID" value="MFC7405173.1"/>
    <property type="molecule type" value="Genomic_DNA"/>
</dbReference>
<proteinExistence type="predicted"/>
<dbReference type="GO" id="GO:0016787">
    <property type="term" value="F:hydrolase activity"/>
    <property type="evidence" value="ECO:0007669"/>
    <property type="project" value="UniProtKB-KW"/>
</dbReference>
<dbReference type="RefSeq" id="WP_382393263.1">
    <property type="nucleotide sequence ID" value="NZ_JBHTCQ010000001.1"/>
</dbReference>
<dbReference type="InterPro" id="IPR051806">
    <property type="entry name" value="HAD-like_SPP"/>
</dbReference>
<evidence type="ECO:0000313" key="1">
    <source>
        <dbReference type="EMBL" id="MFC7405173.1"/>
    </source>
</evidence>
<keyword evidence="2" id="KW-1185">Reference proteome</keyword>
<dbReference type="PANTHER" id="PTHR43481">
    <property type="entry name" value="FRUCTOSE-1-PHOSPHATE PHOSPHATASE"/>
    <property type="match status" value="1"/>
</dbReference>
<dbReference type="Pfam" id="PF00702">
    <property type="entry name" value="Hydrolase"/>
    <property type="match status" value="1"/>
</dbReference>
<organism evidence="1 2">
    <name type="scientific">Georgenia alba</name>
    <dbReference type="NCBI Taxonomy" id="2233858"/>
    <lineage>
        <taxon>Bacteria</taxon>
        <taxon>Bacillati</taxon>
        <taxon>Actinomycetota</taxon>
        <taxon>Actinomycetes</taxon>
        <taxon>Micrococcales</taxon>
        <taxon>Bogoriellaceae</taxon>
        <taxon>Georgenia</taxon>
    </lineage>
</organism>
<dbReference type="NCBIfam" id="TIGR01509">
    <property type="entry name" value="HAD-SF-IA-v3"/>
    <property type="match status" value="1"/>
</dbReference>
<dbReference type="InterPro" id="IPR023198">
    <property type="entry name" value="PGP-like_dom2"/>
</dbReference>
<dbReference type="Gene3D" id="3.40.50.1000">
    <property type="entry name" value="HAD superfamily/HAD-like"/>
    <property type="match status" value="1"/>
</dbReference>
<evidence type="ECO:0000313" key="2">
    <source>
        <dbReference type="Proteomes" id="UP001596455"/>
    </source>
</evidence>
<dbReference type="Proteomes" id="UP001596455">
    <property type="component" value="Unassembled WGS sequence"/>
</dbReference>
<reference evidence="2" key="1">
    <citation type="journal article" date="2019" name="Int. J. Syst. Evol. Microbiol.">
        <title>The Global Catalogue of Microorganisms (GCM) 10K type strain sequencing project: providing services to taxonomists for standard genome sequencing and annotation.</title>
        <authorList>
            <consortium name="The Broad Institute Genomics Platform"/>
            <consortium name="The Broad Institute Genome Sequencing Center for Infectious Disease"/>
            <person name="Wu L."/>
            <person name="Ma J."/>
        </authorList>
    </citation>
    <scope>NUCLEOTIDE SEQUENCE [LARGE SCALE GENOMIC DNA]</scope>
    <source>
        <strain evidence="2">JCM 1490</strain>
    </source>
</reference>
<dbReference type="InterPro" id="IPR036412">
    <property type="entry name" value="HAD-like_sf"/>
</dbReference>